<dbReference type="SUPFAM" id="SSF53335">
    <property type="entry name" value="S-adenosyl-L-methionine-dependent methyltransferases"/>
    <property type="match status" value="1"/>
</dbReference>
<keyword evidence="2" id="KW-1133">Transmembrane helix</keyword>
<dbReference type="InterPro" id="IPR029063">
    <property type="entry name" value="SAM-dependent_MTases_sf"/>
</dbReference>
<evidence type="ECO:0000313" key="3">
    <source>
        <dbReference type="EMBL" id="CAK9114327.1"/>
    </source>
</evidence>
<dbReference type="PANTHER" id="PTHR14614">
    <property type="entry name" value="HEPATOCELLULAR CARCINOMA-ASSOCIATED ANTIGEN"/>
    <property type="match status" value="1"/>
</dbReference>
<feature type="non-terminal residue" evidence="3">
    <location>
        <position position="728"/>
    </location>
</feature>
<dbReference type="Gene3D" id="3.40.50.150">
    <property type="entry name" value="Vaccinia Virus protein VP39"/>
    <property type="match status" value="1"/>
</dbReference>
<feature type="region of interest" description="Disordered" evidence="1">
    <location>
        <begin position="48"/>
        <end position="69"/>
    </location>
</feature>
<dbReference type="InterPro" id="IPR019410">
    <property type="entry name" value="Methyltransf_16"/>
</dbReference>
<organism evidence="3 4">
    <name type="scientific">Durusdinium trenchii</name>
    <dbReference type="NCBI Taxonomy" id="1381693"/>
    <lineage>
        <taxon>Eukaryota</taxon>
        <taxon>Sar</taxon>
        <taxon>Alveolata</taxon>
        <taxon>Dinophyceae</taxon>
        <taxon>Suessiales</taxon>
        <taxon>Symbiodiniaceae</taxon>
        <taxon>Durusdinium</taxon>
    </lineage>
</organism>
<sequence>MTGVVQFHEDGAYSVQLDEGSVVKVVPEQLSPVTEEQAALPPLSLALPVQEDLPDRTSRNTGPSVTGRNSELDTLQSLHINAGPQLWPFAKETSEKLHVEEKEHDRSTMSSRIIACFLLPALGSDLSPGGSCRVRRARHVLRTAEGDQLLALREETDATGKWSGNKVWPGALALLGHVYEHYELKGLKVLELGCGLPFLSMALGSLGAEVCATDHPEVLDQVRTVATDGRMEGLSDRAKRHVRFEAFAWGEGPAPCAAQLVLGADLVYDGFPVDALFESTTQLLNHSGDGRARALAAVFALQPRQFPMTAALREPQLIAGFLRRFAQLGFQVAVTPVTDEALGVAEQPETCGGARSSQGLVLATISSADALPLPAPSSAVRVSYCRLDWTCFGGSLMGRLLLSYSQQVTKRPRRLMFFYALVVAVPVIVGIIFRGFDLETNFNAFIKADGAAMRDREAFELALSEKKDLSASRRLEAESLRLWEVNGDWVEAEADEDGRRLEPEPENWTSAPGRRLKTLFLRKDLQLLYRAKNGNIMDEKALQDIQQIEEGLRNLPRWQDSCLNKITGDVKRFLCDPGISIVAMAFPTPTSASQGTVFLQFTWDGLGRDVISSGAVLAYMKTSSESGDASRDSRRYFPKTYQFPEIGTDFEAAPGALPTAARTKFEFHMTLGQNGDPINQVNQNIQKVKAEWNEMIVQEMLPYFKEVQKRENPQVDFYYASGDIDSIE</sequence>
<keyword evidence="2" id="KW-0472">Membrane</keyword>
<name>A0ABP0SPK3_9DINO</name>
<keyword evidence="4" id="KW-1185">Reference proteome</keyword>
<evidence type="ECO:0000256" key="2">
    <source>
        <dbReference type="SAM" id="Phobius"/>
    </source>
</evidence>
<proteinExistence type="predicted"/>
<dbReference type="Pfam" id="PF10294">
    <property type="entry name" value="Methyltransf_16"/>
    <property type="match status" value="1"/>
</dbReference>
<evidence type="ECO:0000313" key="4">
    <source>
        <dbReference type="Proteomes" id="UP001642484"/>
    </source>
</evidence>
<accession>A0ABP0SPK3</accession>
<gene>
    <name evidence="3" type="ORF">CCMP2556_LOCUS52865</name>
</gene>
<evidence type="ECO:0000256" key="1">
    <source>
        <dbReference type="SAM" id="MobiDB-lite"/>
    </source>
</evidence>
<feature type="transmembrane region" description="Helical" evidence="2">
    <location>
        <begin position="416"/>
        <end position="436"/>
    </location>
</feature>
<comment type="caution">
    <text evidence="3">The sequence shown here is derived from an EMBL/GenBank/DDBJ whole genome shotgun (WGS) entry which is preliminary data.</text>
</comment>
<protein>
    <submittedName>
        <fullName evidence="3">Uncharacterized protein</fullName>
    </submittedName>
</protein>
<dbReference type="Proteomes" id="UP001642484">
    <property type="component" value="Unassembled WGS sequence"/>
</dbReference>
<reference evidence="3 4" key="1">
    <citation type="submission" date="2024-02" db="EMBL/GenBank/DDBJ databases">
        <authorList>
            <person name="Chen Y."/>
            <person name="Shah S."/>
            <person name="Dougan E. K."/>
            <person name="Thang M."/>
            <person name="Chan C."/>
        </authorList>
    </citation>
    <scope>NUCLEOTIDE SEQUENCE [LARGE SCALE GENOMIC DNA]</scope>
</reference>
<keyword evidence="2" id="KW-0812">Transmembrane</keyword>
<dbReference type="EMBL" id="CAXAMN010027994">
    <property type="protein sequence ID" value="CAK9114327.1"/>
    <property type="molecule type" value="Genomic_DNA"/>
</dbReference>
<feature type="compositionally biased region" description="Polar residues" evidence="1">
    <location>
        <begin position="59"/>
        <end position="69"/>
    </location>
</feature>